<dbReference type="KEGG" id="mgot:MgSA37_00139"/>
<dbReference type="EMBL" id="AP017313">
    <property type="protein sequence ID" value="BAU51989.1"/>
    <property type="molecule type" value="Genomic_DNA"/>
</dbReference>
<proteinExistence type="predicted"/>
<organism evidence="1 2">
    <name type="scientific">Mucilaginibacter gotjawali</name>
    <dbReference type="NCBI Taxonomy" id="1550579"/>
    <lineage>
        <taxon>Bacteria</taxon>
        <taxon>Pseudomonadati</taxon>
        <taxon>Bacteroidota</taxon>
        <taxon>Sphingobacteriia</taxon>
        <taxon>Sphingobacteriales</taxon>
        <taxon>Sphingobacteriaceae</taxon>
        <taxon>Mucilaginibacter</taxon>
    </lineage>
</organism>
<reference evidence="1 2" key="1">
    <citation type="submission" date="2015-12" db="EMBL/GenBank/DDBJ databases">
        <title>Genome sequence of Mucilaginibacter gotjawali.</title>
        <authorList>
            <person name="Lee J.S."/>
            <person name="Lee K.C."/>
            <person name="Kim K.K."/>
            <person name="Lee B.W."/>
        </authorList>
    </citation>
    <scope>NUCLEOTIDE SEQUENCE [LARGE SCALE GENOMIC DNA]</scope>
    <source>
        <strain evidence="1 2">SA3-7</strain>
    </source>
</reference>
<accession>A0A120MXR2</accession>
<dbReference type="Proteomes" id="UP000218263">
    <property type="component" value="Chromosome"/>
</dbReference>
<dbReference type="RefSeq" id="WP_096349359.1">
    <property type="nucleotide sequence ID" value="NZ_AP017313.1"/>
</dbReference>
<sequence length="124" mass="13592">MKKTLLIICFMAAGYHLKAQQFFQVKPADSLTNELLSQLKVKPDAALKLLQPNTAFYHPLMLAPVDVKKSNVDHMPIAVLAGNSKMPVVKLGGYYTMPVKKMGTEEVITVERPGLSGLPTLSKP</sequence>
<dbReference type="OrthoDB" id="799584at2"/>
<keyword evidence="2" id="KW-1185">Reference proteome</keyword>
<evidence type="ECO:0000313" key="2">
    <source>
        <dbReference type="Proteomes" id="UP000218263"/>
    </source>
</evidence>
<evidence type="ECO:0000313" key="1">
    <source>
        <dbReference type="EMBL" id="BAU51989.1"/>
    </source>
</evidence>
<gene>
    <name evidence="1" type="ORF">MgSA37_00139</name>
</gene>
<name>A0A120MXR2_9SPHI</name>
<dbReference type="AlphaFoldDB" id="A0A120MXR2"/>
<protein>
    <submittedName>
        <fullName evidence="1">Uncharacterized protein</fullName>
    </submittedName>
</protein>